<dbReference type="InterPro" id="IPR044700">
    <property type="entry name" value="PIP2/PIPL1"/>
</dbReference>
<dbReference type="GO" id="GO:0050793">
    <property type="term" value="P:regulation of developmental process"/>
    <property type="evidence" value="ECO:0007669"/>
    <property type="project" value="InterPro"/>
</dbReference>
<accession>A0A835HGL7</accession>
<feature type="signal peptide" evidence="2">
    <location>
        <begin position="1"/>
        <end position="26"/>
    </location>
</feature>
<dbReference type="Proteomes" id="UP000631114">
    <property type="component" value="Unassembled WGS sequence"/>
</dbReference>
<evidence type="ECO:0000313" key="4">
    <source>
        <dbReference type="Proteomes" id="UP000631114"/>
    </source>
</evidence>
<dbReference type="PANTHER" id="PTHR34663">
    <property type="entry name" value="OS06G0637400 PROTEIN"/>
    <property type="match status" value="1"/>
</dbReference>
<evidence type="ECO:0000256" key="1">
    <source>
        <dbReference type="SAM" id="MobiDB-lite"/>
    </source>
</evidence>
<sequence length="141" mass="14451">MAKLFSFLTSFVLLLLANYHLLAAEARVLNVLKPVRVSSANVIESFVDGFPLGAIKTSGPSPGIGHHKSINAQALGDIKDSGPSPGTGHKFADVEALGGVKVSGPSPGAGHKFSNPAKTLGSVKAGPSPGTGHKYVTNMHQ</sequence>
<dbReference type="GO" id="GO:0045087">
    <property type="term" value="P:innate immune response"/>
    <property type="evidence" value="ECO:0007669"/>
    <property type="project" value="InterPro"/>
</dbReference>
<gene>
    <name evidence="3" type="ORF">IFM89_005069</name>
</gene>
<dbReference type="AlphaFoldDB" id="A0A835HGL7"/>
<reference evidence="3 4" key="1">
    <citation type="submission" date="2020-10" db="EMBL/GenBank/DDBJ databases">
        <title>The Coptis chinensis genome and diversification of protoberbering-type alkaloids.</title>
        <authorList>
            <person name="Wang B."/>
            <person name="Shu S."/>
            <person name="Song C."/>
            <person name="Liu Y."/>
        </authorList>
    </citation>
    <scope>NUCLEOTIDE SEQUENCE [LARGE SCALE GENOMIC DNA]</scope>
    <source>
        <strain evidence="3">HL-2020</strain>
        <tissue evidence="3">Leaf</tissue>
    </source>
</reference>
<feature type="chain" id="PRO_5033022160" evidence="2">
    <location>
        <begin position="27"/>
        <end position="141"/>
    </location>
</feature>
<name>A0A835HGL7_9MAGN</name>
<evidence type="ECO:0000256" key="2">
    <source>
        <dbReference type="SAM" id="SignalP"/>
    </source>
</evidence>
<dbReference type="PANTHER" id="PTHR34663:SF9">
    <property type="entry name" value="OS06G0637400 PROTEIN"/>
    <property type="match status" value="1"/>
</dbReference>
<evidence type="ECO:0000313" key="3">
    <source>
        <dbReference type="EMBL" id="KAF9600245.1"/>
    </source>
</evidence>
<keyword evidence="2" id="KW-0732">Signal</keyword>
<comment type="caution">
    <text evidence="3">The sequence shown here is derived from an EMBL/GenBank/DDBJ whole genome shotgun (WGS) entry which is preliminary data.</text>
</comment>
<keyword evidence="4" id="KW-1185">Reference proteome</keyword>
<proteinExistence type="predicted"/>
<dbReference type="OrthoDB" id="1936010at2759"/>
<dbReference type="EMBL" id="JADFTS010000006">
    <property type="protein sequence ID" value="KAF9600245.1"/>
    <property type="molecule type" value="Genomic_DNA"/>
</dbReference>
<feature type="region of interest" description="Disordered" evidence="1">
    <location>
        <begin position="103"/>
        <end position="141"/>
    </location>
</feature>
<organism evidence="3 4">
    <name type="scientific">Coptis chinensis</name>
    <dbReference type="NCBI Taxonomy" id="261450"/>
    <lineage>
        <taxon>Eukaryota</taxon>
        <taxon>Viridiplantae</taxon>
        <taxon>Streptophyta</taxon>
        <taxon>Embryophyta</taxon>
        <taxon>Tracheophyta</taxon>
        <taxon>Spermatophyta</taxon>
        <taxon>Magnoliopsida</taxon>
        <taxon>Ranunculales</taxon>
        <taxon>Ranunculaceae</taxon>
        <taxon>Coptidoideae</taxon>
        <taxon>Coptis</taxon>
    </lineage>
</organism>
<protein>
    <submittedName>
        <fullName evidence="3">Uncharacterized protein</fullName>
    </submittedName>
</protein>